<dbReference type="AlphaFoldDB" id="A0ABC9C0M7"/>
<dbReference type="PANTHER" id="PTHR31225">
    <property type="entry name" value="OS04G0344100 PROTEIN-RELATED"/>
    <property type="match status" value="1"/>
</dbReference>
<dbReference type="CDD" id="cd00684">
    <property type="entry name" value="Terpene_cyclase_plant_C1"/>
    <property type="match status" value="1"/>
</dbReference>
<dbReference type="SFLD" id="SFLDS00005">
    <property type="entry name" value="Isoprenoid_Synthase_Type_I"/>
    <property type="match status" value="1"/>
</dbReference>
<dbReference type="Gene3D" id="1.10.600.10">
    <property type="entry name" value="Farnesyl Diphosphate Synthase"/>
    <property type="match status" value="1"/>
</dbReference>
<dbReference type="SUPFAM" id="SSF48239">
    <property type="entry name" value="Terpenoid cyclases/Protein prenyltransferases"/>
    <property type="match status" value="1"/>
</dbReference>
<dbReference type="InterPro" id="IPR008930">
    <property type="entry name" value="Terpenoid_cyclase/PrenylTrfase"/>
</dbReference>
<protein>
    <submittedName>
        <fullName evidence="6">Uncharacterized protein</fullName>
    </submittedName>
</protein>
<organism evidence="6 7">
    <name type="scientific">Urochloa decumbens</name>
    <dbReference type="NCBI Taxonomy" id="240449"/>
    <lineage>
        <taxon>Eukaryota</taxon>
        <taxon>Viridiplantae</taxon>
        <taxon>Streptophyta</taxon>
        <taxon>Embryophyta</taxon>
        <taxon>Tracheophyta</taxon>
        <taxon>Spermatophyta</taxon>
        <taxon>Magnoliopsida</taxon>
        <taxon>Liliopsida</taxon>
        <taxon>Poales</taxon>
        <taxon>Poaceae</taxon>
        <taxon>PACMAD clade</taxon>
        <taxon>Panicoideae</taxon>
        <taxon>Panicodae</taxon>
        <taxon>Paniceae</taxon>
        <taxon>Melinidinae</taxon>
        <taxon>Urochloa</taxon>
    </lineage>
</organism>
<proteinExistence type="predicted"/>
<evidence type="ECO:0000256" key="2">
    <source>
        <dbReference type="ARBA" id="ARBA00001946"/>
    </source>
</evidence>
<dbReference type="Gene3D" id="1.50.10.130">
    <property type="entry name" value="Terpene synthase, N-terminal domain"/>
    <property type="match status" value="1"/>
</dbReference>
<dbReference type="SUPFAM" id="SSF48576">
    <property type="entry name" value="Terpenoid synthases"/>
    <property type="match status" value="1"/>
</dbReference>
<sequence length="537" mass="61424">MMATSVATSMQAPVFHPTVWGEYFISFTPEPLQISDEKMAERIKELKEEVNAMFHSSKNVVEKLNLVDVVQRLGIDHHFDEQIATALASIHSSDFNSSSLHEVALRFRLLRQQGFWVSADEFDKFRNEDGSFISGIVNDPKGLLSLYNAAHLLTHGEATLEDAILFSRRHLEEIRSSLKPPFADQVGRALEIPLPRTLKREEAISFISEYSSVQDQTYSPSILELAKLDFNLLQHLHQKELKAFTQWWKDLSREIGLDYVRDRIVECYFWSYTVHYEQANARARMILAKLFLLTSLLDDTYDVHATLDEARELNKAIERWDEGDVSLLPEYLKKFFAKVVSSFREFKDELEPHEKYRNVYNRKGGYLQEAEWFHQGYTPSFKEQVNVSVITAGGQVLSIGLLVGMGDIATKEAFEWIIGNADAVWACGEVSRFMDDMSAFKNGRNKLDVASTVECYIKEHNVSSEVALAKIGSFVEDAWKTINQAPFKYPALLPVVQRVTSLAKSMTLLFLDKRDAYTYSKGFKGTLESHFVKHILI</sequence>
<dbReference type="SFLD" id="SFLDG01019">
    <property type="entry name" value="Terpene_Cyclase_Like_1_C_Termi"/>
    <property type="match status" value="1"/>
</dbReference>
<dbReference type="PANTHER" id="PTHR31225:SF186">
    <property type="entry name" value="TAU-CADINOL SYNTHASE"/>
    <property type="match status" value="1"/>
</dbReference>
<comment type="cofactor">
    <cofactor evidence="1">
        <name>Mn(2+)</name>
        <dbReference type="ChEBI" id="CHEBI:29035"/>
    </cofactor>
</comment>
<dbReference type="InterPro" id="IPR044814">
    <property type="entry name" value="Terpene_cyclase_plant_C1"/>
</dbReference>
<feature type="domain" description="Terpene synthase metal-binding" evidence="5">
    <location>
        <begin position="249"/>
        <end position="481"/>
    </location>
</feature>
<evidence type="ECO:0000313" key="7">
    <source>
        <dbReference type="Proteomes" id="UP001497457"/>
    </source>
</evidence>
<dbReference type="Proteomes" id="UP001497457">
    <property type="component" value="Chromosome 28b"/>
</dbReference>
<reference evidence="6" key="1">
    <citation type="submission" date="2024-10" db="EMBL/GenBank/DDBJ databases">
        <authorList>
            <person name="Ryan C."/>
        </authorList>
    </citation>
    <scope>NUCLEOTIDE SEQUENCE [LARGE SCALE GENOMIC DNA]</scope>
</reference>
<dbReference type="EMBL" id="OZ075138">
    <property type="protein sequence ID" value="CAL5012616.1"/>
    <property type="molecule type" value="Genomic_DNA"/>
</dbReference>
<feature type="domain" description="Terpene synthase N-terminal" evidence="4">
    <location>
        <begin position="19"/>
        <end position="190"/>
    </location>
</feature>
<gene>
    <name evidence="6" type="ORF">URODEC1_LOCUS70947</name>
</gene>
<dbReference type="InterPro" id="IPR050148">
    <property type="entry name" value="Terpene_synthase-like"/>
</dbReference>
<dbReference type="GO" id="GO:0046872">
    <property type="term" value="F:metal ion binding"/>
    <property type="evidence" value="ECO:0007669"/>
    <property type="project" value="UniProtKB-KW"/>
</dbReference>
<dbReference type="InterPro" id="IPR008949">
    <property type="entry name" value="Isoprenoid_synthase_dom_sf"/>
</dbReference>
<keyword evidence="3" id="KW-0479">Metal-binding</keyword>
<dbReference type="Pfam" id="PF03936">
    <property type="entry name" value="Terpene_synth_C"/>
    <property type="match status" value="1"/>
</dbReference>
<keyword evidence="7" id="KW-1185">Reference proteome</keyword>
<evidence type="ECO:0000259" key="4">
    <source>
        <dbReference type="Pfam" id="PF01397"/>
    </source>
</evidence>
<evidence type="ECO:0000259" key="5">
    <source>
        <dbReference type="Pfam" id="PF03936"/>
    </source>
</evidence>
<dbReference type="InterPro" id="IPR005630">
    <property type="entry name" value="Terpene_synthase_metal-bd"/>
</dbReference>
<dbReference type="GO" id="GO:0010333">
    <property type="term" value="F:terpene synthase activity"/>
    <property type="evidence" value="ECO:0007669"/>
    <property type="project" value="UniProtKB-ARBA"/>
</dbReference>
<comment type="cofactor">
    <cofactor evidence="2">
        <name>Mg(2+)</name>
        <dbReference type="ChEBI" id="CHEBI:18420"/>
    </cofactor>
</comment>
<evidence type="ECO:0000256" key="3">
    <source>
        <dbReference type="ARBA" id="ARBA00022723"/>
    </source>
</evidence>
<dbReference type="InterPro" id="IPR001906">
    <property type="entry name" value="Terpene_synth_N"/>
</dbReference>
<accession>A0ABC9C0M7</accession>
<dbReference type="InterPro" id="IPR036965">
    <property type="entry name" value="Terpene_synth_N_sf"/>
</dbReference>
<evidence type="ECO:0000256" key="1">
    <source>
        <dbReference type="ARBA" id="ARBA00001936"/>
    </source>
</evidence>
<dbReference type="Pfam" id="PF01397">
    <property type="entry name" value="Terpene_synth"/>
    <property type="match status" value="1"/>
</dbReference>
<name>A0ABC9C0M7_9POAL</name>
<evidence type="ECO:0000313" key="6">
    <source>
        <dbReference type="EMBL" id="CAL5012616.1"/>
    </source>
</evidence>
<dbReference type="InterPro" id="IPR034741">
    <property type="entry name" value="Terpene_cyclase-like_1_C"/>
</dbReference>